<evidence type="ECO:0000256" key="1">
    <source>
        <dbReference type="SAM" id="SignalP"/>
    </source>
</evidence>
<accession>A0A1H5WSJ1</accession>
<dbReference type="InterPro" id="IPR011008">
    <property type="entry name" value="Dimeric_a/b-barrel"/>
</dbReference>
<organism evidence="2 3">
    <name type="scientific">Bryocella elongata</name>
    <dbReference type="NCBI Taxonomy" id="863522"/>
    <lineage>
        <taxon>Bacteria</taxon>
        <taxon>Pseudomonadati</taxon>
        <taxon>Acidobacteriota</taxon>
        <taxon>Terriglobia</taxon>
        <taxon>Terriglobales</taxon>
        <taxon>Acidobacteriaceae</taxon>
        <taxon>Bryocella</taxon>
    </lineage>
</organism>
<dbReference type="Proteomes" id="UP000236728">
    <property type="component" value="Unassembled WGS sequence"/>
</dbReference>
<keyword evidence="3" id="KW-1185">Reference proteome</keyword>
<dbReference type="RefSeq" id="WP_146072079.1">
    <property type="nucleotide sequence ID" value="NZ_FNVA01000002.1"/>
</dbReference>
<keyword evidence="2" id="KW-0413">Isomerase</keyword>
<dbReference type="GO" id="GO:0016853">
    <property type="term" value="F:isomerase activity"/>
    <property type="evidence" value="ECO:0007669"/>
    <property type="project" value="UniProtKB-KW"/>
</dbReference>
<sequence length="128" mass="14060">MRRSSLLLFLLFSLCAVGLTQGPGPGPVPTTKVLAIGEITHPLTPEERATIMPHEVPDTVQLYLDGKIDQWWFRQDGKGVVFLMNVTSVEEAHALLEKLPLGQAHLMSFTLMPLGPLAPLRVLLKPAK</sequence>
<dbReference type="EMBL" id="FNVA01000002">
    <property type="protein sequence ID" value="SEG02263.1"/>
    <property type="molecule type" value="Genomic_DNA"/>
</dbReference>
<dbReference type="AlphaFoldDB" id="A0A1H5WSJ1"/>
<protein>
    <submittedName>
        <fullName evidence="2">Muconolactone delta-isomerase</fullName>
    </submittedName>
</protein>
<dbReference type="Gene3D" id="3.30.70.1060">
    <property type="entry name" value="Dimeric alpha+beta barrel"/>
    <property type="match status" value="1"/>
</dbReference>
<reference evidence="2 3" key="1">
    <citation type="submission" date="2016-10" db="EMBL/GenBank/DDBJ databases">
        <authorList>
            <person name="de Groot N.N."/>
        </authorList>
    </citation>
    <scope>NUCLEOTIDE SEQUENCE [LARGE SCALE GENOMIC DNA]</scope>
    <source>
        <strain evidence="2 3">DSM 22489</strain>
    </source>
</reference>
<keyword evidence="1" id="KW-0732">Signal</keyword>
<evidence type="ECO:0000313" key="3">
    <source>
        <dbReference type="Proteomes" id="UP000236728"/>
    </source>
</evidence>
<gene>
    <name evidence="2" type="ORF">SAMN05421819_1719</name>
</gene>
<feature type="chain" id="PRO_5009288640" evidence="1">
    <location>
        <begin position="19"/>
        <end position="128"/>
    </location>
</feature>
<proteinExistence type="predicted"/>
<feature type="signal peptide" evidence="1">
    <location>
        <begin position="1"/>
        <end position="18"/>
    </location>
</feature>
<name>A0A1H5WSJ1_9BACT</name>
<evidence type="ECO:0000313" key="2">
    <source>
        <dbReference type="EMBL" id="SEG02263.1"/>
    </source>
</evidence>
<dbReference type="SUPFAM" id="SSF54909">
    <property type="entry name" value="Dimeric alpha+beta barrel"/>
    <property type="match status" value="1"/>
</dbReference>